<evidence type="ECO:0000259" key="1">
    <source>
        <dbReference type="PROSITE" id="PS51186"/>
    </source>
</evidence>
<feature type="domain" description="N-acetyltransferase" evidence="2">
    <location>
        <begin position="6"/>
        <end position="93"/>
    </location>
</feature>
<dbReference type="Gene3D" id="3.40.630.30">
    <property type="match status" value="1"/>
</dbReference>
<dbReference type="Pfam" id="PF14542">
    <property type="entry name" value="Acetyltransf_CG"/>
    <property type="match status" value="1"/>
</dbReference>
<dbReference type="OrthoDB" id="5405911at2"/>
<dbReference type="InterPro" id="IPR045057">
    <property type="entry name" value="Gcn5-rel_NAT"/>
</dbReference>
<sequence length="96" mass="10571">MSSLVKDNPAKRRFEILVDGALAGFASYDQPQGEVLVFTHTVVDPQYRDMGVGSELVRRALDHVRARGGRAVPRCSFVAAFIDAHPEYATLVIDEP</sequence>
<gene>
    <name evidence="3" type="ORF">SAMN05444858_105292</name>
</gene>
<dbReference type="CDD" id="cd04301">
    <property type="entry name" value="NAT_SF"/>
    <property type="match status" value="1"/>
</dbReference>
<dbReference type="InterPro" id="IPR016181">
    <property type="entry name" value="Acyl_CoA_acyltransferase"/>
</dbReference>
<keyword evidence="4" id="KW-1185">Reference proteome</keyword>
<dbReference type="Proteomes" id="UP000186004">
    <property type="component" value="Unassembled WGS sequence"/>
</dbReference>
<dbReference type="PANTHER" id="PTHR31435:SF10">
    <property type="entry name" value="BSR4717 PROTEIN"/>
    <property type="match status" value="1"/>
</dbReference>
<dbReference type="PROSITE" id="PS51186">
    <property type="entry name" value="GNAT"/>
    <property type="match status" value="1"/>
</dbReference>
<dbReference type="AlphaFoldDB" id="A0A1N6XAP7"/>
<dbReference type="STRING" id="1198245.SAMN05444858_105292"/>
<accession>A0A1N6XAP7</accession>
<dbReference type="RefSeq" id="WP_076470217.1">
    <property type="nucleotide sequence ID" value="NZ_FTNF01000005.1"/>
</dbReference>
<reference evidence="3 4" key="1">
    <citation type="submission" date="2017-01" db="EMBL/GenBank/DDBJ databases">
        <authorList>
            <person name="Mah S.A."/>
            <person name="Swanson W.J."/>
            <person name="Moy G.W."/>
            <person name="Vacquier V.D."/>
        </authorList>
    </citation>
    <scope>NUCLEOTIDE SEQUENCE [LARGE SCALE GENOMIC DNA]</scope>
    <source>
        <strain evidence="3 4">DSM 45758</strain>
    </source>
</reference>
<proteinExistence type="predicted"/>
<dbReference type="InterPro" id="IPR000182">
    <property type="entry name" value="GNAT_dom"/>
</dbReference>
<dbReference type="GO" id="GO:0016747">
    <property type="term" value="F:acyltransferase activity, transferring groups other than amino-acyl groups"/>
    <property type="evidence" value="ECO:0007669"/>
    <property type="project" value="InterPro"/>
</dbReference>
<evidence type="ECO:0000313" key="4">
    <source>
        <dbReference type="Proteomes" id="UP000186004"/>
    </source>
</evidence>
<evidence type="ECO:0000313" key="3">
    <source>
        <dbReference type="EMBL" id="SIQ99412.1"/>
    </source>
</evidence>
<dbReference type="EMBL" id="FTNF01000005">
    <property type="protein sequence ID" value="SIQ99412.1"/>
    <property type="molecule type" value="Genomic_DNA"/>
</dbReference>
<dbReference type="PANTHER" id="PTHR31435">
    <property type="entry name" value="PROTEIN NATD1"/>
    <property type="match status" value="1"/>
</dbReference>
<dbReference type="SUPFAM" id="SSF55729">
    <property type="entry name" value="Acyl-CoA N-acyltransferases (Nat)"/>
    <property type="match status" value="1"/>
</dbReference>
<evidence type="ECO:0000259" key="2">
    <source>
        <dbReference type="PROSITE" id="PS51729"/>
    </source>
</evidence>
<organism evidence="3 4">
    <name type="scientific">Micromonospora avicenniae</name>
    <dbReference type="NCBI Taxonomy" id="1198245"/>
    <lineage>
        <taxon>Bacteria</taxon>
        <taxon>Bacillati</taxon>
        <taxon>Actinomycetota</taxon>
        <taxon>Actinomycetes</taxon>
        <taxon>Micromonosporales</taxon>
        <taxon>Micromonosporaceae</taxon>
        <taxon>Micromonospora</taxon>
    </lineage>
</organism>
<feature type="domain" description="N-acetyltransferase" evidence="1">
    <location>
        <begin position="1"/>
        <end position="96"/>
    </location>
</feature>
<name>A0A1N6XAP7_9ACTN</name>
<dbReference type="PROSITE" id="PS51729">
    <property type="entry name" value="GNAT_YJDJ"/>
    <property type="match status" value="1"/>
</dbReference>
<protein>
    <submittedName>
        <fullName evidence="3">Uncharacterized protein</fullName>
    </submittedName>
</protein>
<dbReference type="InterPro" id="IPR031165">
    <property type="entry name" value="GNAT_YJDJ"/>
</dbReference>